<comment type="caution">
    <text evidence="2">The sequence shown here is derived from an EMBL/GenBank/DDBJ whole genome shotgun (WGS) entry which is preliminary data.</text>
</comment>
<evidence type="ECO:0000313" key="2">
    <source>
        <dbReference type="EMBL" id="MBD2705624.1"/>
    </source>
</evidence>
<accession>A0A927GAY5</accession>
<evidence type="ECO:0000313" key="3">
    <source>
        <dbReference type="Proteomes" id="UP000598820"/>
    </source>
</evidence>
<gene>
    <name evidence="2" type="ORF">IC229_33760</name>
</gene>
<evidence type="ECO:0000256" key="1">
    <source>
        <dbReference type="SAM" id="MobiDB-lite"/>
    </source>
</evidence>
<organism evidence="2 3">
    <name type="scientific">Spirosoma profusum</name>
    <dbReference type="NCBI Taxonomy" id="2771354"/>
    <lineage>
        <taxon>Bacteria</taxon>
        <taxon>Pseudomonadati</taxon>
        <taxon>Bacteroidota</taxon>
        <taxon>Cytophagia</taxon>
        <taxon>Cytophagales</taxon>
        <taxon>Cytophagaceae</taxon>
        <taxon>Spirosoma</taxon>
    </lineage>
</organism>
<proteinExistence type="predicted"/>
<dbReference type="RefSeq" id="WP_190893245.1">
    <property type="nucleotide sequence ID" value="NZ_JACWZY010000063.1"/>
</dbReference>
<dbReference type="Proteomes" id="UP000598820">
    <property type="component" value="Unassembled WGS sequence"/>
</dbReference>
<protein>
    <submittedName>
        <fullName evidence="2">Uncharacterized protein</fullName>
    </submittedName>
</protein>
<dbReference type="AlphaFoldDB" id="A0A927GAY5"/>
<sequence>MLEALKEQGVKAGRHRVPRLMQEQDWRAIQPRSRFGDPIRAQND</sequence>
<name>A0A927GAY5_9BACT</name>
<dbReference type="EMBL" id="JACWZY010000063">
    <property type="protein sequence ID" value="MBD2705624.1"/>
    <property type="molecule type" value="Genomic_DNA"/>
</dbReference>
<feature type="region of interest" description="Disordered" evidence="1">
    <location>
        <begin position="1"/>
        <end position="44"/>
    </location>
</feature>
<reference evidence="2" key="1">
    <citation type="submission" date="2020-09" db="EMBL/GenBank/DDBJ databases">
        <authorList>
            <person name="Kim M.K."/>
        </authorList>
    </citation>
    <scope>NUCLEOTIDE SEQUENCE</scope>
    <source>
        <strain evidence="2">BT702</strain>
    </source>
</reference>
<keyword evidence="3" id="KW-1185">Reference proteome</keyword>